<dbReference type="Pfam" id="PF00571">
    <property type="entry name" value="CBS"/>
    <property type="match status" value="2"/>
</dbReference>
<comment type="subcellular location">
    <subcellularLocation>
        <location evidence="1">Cell membrane</location>
        <topology evidence="1">Multi-pass membrane protein</topology>
    </subcellularLocation>
</comment>
<dbReference type="OrthoDB" id="9798188at2"/>
<organism evidence="8 9">
    <name type="scientific">Mariprofundus ferrinatatus</name>
    <dbReference type="NCBI Taxonomy" id="1921087"/>
    <lineage>
        <taxon>Bacteria</taxon>
        <taxon>Pseudomonadati</taxon>
        <taxon>Pseudomonadota</taxon>
        <taxon>Candidatius Mariprofundia</taxon>
        <taxon>Mariprofundales</taxon>
        <taxon>Mariprofundaceae</taxon>
        <taxon>Mariprofundus</taxon>
    </lineage>
</organism>
<dbReference type="FunFam" id="3.10.580.10:FF:000002">
    <property type="entry name" value="Magnesium/cobalt efflux protein CorC"/>
    <property type="match status" value="1"/>
</dbReference>
<dbReference type="InterPro" id="IPR005170">
    <property type="entry name" value="Transptr-assoc_dom"/>
</dbReference>
<dbReference type="RefSeq" id="WP_100266290.1">
    <property type="nucleotide sequence ID" value="NZ_CP018800.1"/>
</dbReference>
<dbReference type="AlphaFoldDB" id="A0A2K8L6P6"/>
<dbReference type="InterPro" id="IPR044751">
    <property type="entry name" value="Ion_transp-like_CBS"/>
</dbReference>
<dbReference type="SMART" id="SM00116">
    <property type="entry name" value="CBS"/>
    <property type="match status" value="2"/>
</dbReference>
<feature type="domain" description="CBS" evidence="7">
    <location>
        <begin position="63"/>
        <end position="124"/>
    </location>
</feature>
<dbReference type="KEGG" id="mfn:Ga0123462_2170"/>
<dbReference type="PANTHER" id="PTHR22777">
    <property type="entry name" value="HEMOLYSIN-RELATED"/>
    <property type="match status" value="1"/>
</dbReference>
<keyword evidence="3" id="KW-0472">Membrane</keyword>
<dbReference type="Proteomes" id="UP000231637">
    <property type="component" value="Chromosome"/>
</dbReference>
<dbReference type="Gene3D" id="3.30.465.10">
    <property type="match status" value="1"/>
</dbReference>
<evidence type="ECO:0000256" key="2">
    <source>
        <dbReference type="ARBA" id="ARBA00006337"/>
    </source>
</evidence>
<dbReference type="SUPFAM" id="SSF56176">
    <property type="entry name" value="FAD-binding/transporter-associated domain-like"/>
    <property type="match status" value="1"/>
</dbReference>
<evidence type="ECO:0000313" key="9">
    <source>
        <dbReference type="Proteomes" id="UP000231637"/>
    </source>
</evidence>
<sequence length="280" mass="30949">MSSTQQKWLHKIRETLIEQLRPGRDEGELLAVLGRAEAVQSDELRSMLEQVVAFSDTRVREVMVPRSDIHAVTVEASLSEVESCLVEHGVTRLPVMAADIDHVLGVVQIQDVLAARVRGESPALTEILRPCLRVLEMEQVSGLLEEMRDQSCHIAMVLDEYGGTAGLVTLSDLLDEIVGEIGEEGDDEDTECQSLPDGSYLVLALMHVEDLGKELGVQLPQGDYDTVGGWLTSRLARIPKVGEVVRLDGFQVHVLEAEPRRIIKVRMMRLQDIKQVAAGD</sequence>
<evidence type="ECO:0000256" key="4">
    <source>
        <dbReference type="ARBA" id="ARBA00022737"/>
    </source>
</evidence>
<evidence type="ECO:0000259" key="7">
    <source>
        <dbReference type="PROSITE" id="PS51371"/>
    </source>
</evidence>
<evidence type="ECO:0000256" key="5">
    <source>
        <dbReference type="ARBA" id="ARBA00023122"/>
    </source>
</evidence>
<dbReference type="SUPFAM" id="SSF54631">
    <property type="entry name" value="CBS-domain pair"/>
    <property type="match status" value="1"/>
</dbReference>
<evidence type="ECO:0000256" key="1">
    <source>
        <dbReference type="ARBA" id="ARBA00004651"/>
    </source>
</evidence>
<dbReference type="CDD" id="cd04590">
    <property type="entry name" value="CBS_pair_CorC_HlyC_assoc"/>
    <property type="match status" value="1"/>
</dbReference>
<comment type="similarity">
    <text evidence="2">Belongs to the UPF0053 family.</text>
</comment>
<keyword evidence="5 6" id="KW-0129">CBS domain</keyword>
<gene>
    <name evidence="8" type="ORF">Ga0123462_2170</name>
</gene>
<dbReference type="SMART" id="SM01091">
    <property type="entry name" value="CorC_HlyC"/>
    <property type="match status" value="1"/>
</dbReference>
<keyword evidence="9" id="KW-1185">Reference proteome</keyword>
<accession>A0A2K8L6P6</accession>
<dbReference type="InterPro" id="IPR000644">
    <property type="entry name" value="CBS_dom"/>
</dbReference>
<evidence type="ECO:0000256" key="6">
    <source>
        <dbReference type="PROSITE-ProRule" id="PRU00703"/>
    </source>
</evidence>
<keyword evidence="3" id="KW-1003">Cell membrane</keyword>
<dbReference type="InterPro" id="IPR016169">
    <property type="entry name" value="FAD-bd_PCMH_sub2"/>
</dbReference>
<dbReference type="InterPro" id="IPR046342">
    <property type="entry name" value="CBS_dom_sf"/>
</dbReference>
<dbReference type="PROSITE" id="PS51371">
    <property type="entry name" value="CBS"/>
    <property type="match status" value="2"/>
</dbReference>
<reference evidence="8 9" key="1">
    <citation type="submission" date="2016-12" db="EMBL/GenBank/DDBJ databases">
        <title>Isolation and genomic insights into novel planktonic Zetaproteobacteria from stratified waters of the Chesapeake Bay.</title>
        <authorList>
            <person name="McAllister S.M."/>
            <person name="Kato S."/>
            <person name="Chan C.S."/>
            <person name="Chiu B.K."/>
            <person name="Field E.K."/>
        </authorList>
    </citation>
    <scope>NUCLEOTIDE SEQUENCE [LARGE SCALE GENOMIC DNA]</scope>
    <source>
        <strain evidence="8 9">CP-8</strain>
    </source>
</reference>
<evidence type="ECO:0000313" key="8">
    <source>
        <dbReference type="EMBL" id="ATX83005.1"/>
    </source>
</evidence>
<dbReference type="Gene3D" id="3.10.580.10">
    <property type="entry name" value="CBS-domain"/>
    <property type="match status" value="1"/>
</dbReference>
<dbReference type="InterPro" id="IPR036318">
    <property type="entry name" value="FAD-bd_PCMH-like_sf"/>
</dbReference>
<dbReference type="EMBL" id="CP018800">
    <property type="protein sequence ID" value="ATX83005.1"/>
    <property type="molecule type" value="Genomic_DNA"/>
</dbReference>
<dbReference type="Pfam" id="PF03471">
    <property type="entry name" value="CorC_HlyC"/>
    <property type="match status" value="1"/>
</dbReference>
<proteinExistence type="inferred from homology"/>
<dbReference type="GO" id="GO:0005886">
    <property type="term" value="C:plasma membrane"/>
    <property type="evidence" value="ECO:0007669"/>
    <property type="project" value="UniProtKB-SubCell"/>
</dbReference>
<protein>
    <submittedName>
        <fullName evidence="8">Magnesium and cobalt transporter</fullName>
    </submittedName>
</protein>
<dbReference type="PANTHER" id="PTHR22777:SF32">
    <property type="entry name" value="UPF0053 INNER MEMBRANE PROTEIN YFJD"/>
    <property type="match status" value="1"/>
</dbReference>
<name>A0A2K8L6P6_9PROT</name>
<feature type="domain" description="CBS" evidence="7">
    <location>
        <begin position="127"/>
        <end position="184"/>
    </location>
</feature>
<dbReference type="GO" id="GO:0050660">
    <property type="term" value="F:flavin adenine dinucleotide binding"/>
    <property type="evidence" value="ECO:0007669"/>
    <property type="project" value="InterPro"/>
</dbReference>
<evidence type="ECO:0000256" key="3">
    <source>
        <dbReference type="ARBA" id="ARBA00022475"/>
    </source>
</evidence>
<keyword evidence="4" id="KW-0677">Repeat</keyword>